<dbReference type="Proteomes" id="UP000059680">
    <property type="component" value="Chromosome 4"/>
</dbReference>
<dbReference type="EMBL" id="AP014960">
    <property type="protein sequence ID" value="BAS90555.1"/>
    <property type="molecule type" value="Genomic_DNA"/>
</dbReference>
<feature type="compositionally biased region" description="Basic residues" evidence="1">
    <location>
        <begin position="82"/>
        <end position="92"/>
    </location>
</feature>
<organism evidence="2 3">
    <name type="scientific">Oryza sativa subsp. japonica</name>
    <name type="common">Rice</name>
    <dbReference type="NCBI Taxonomy" id="39947"/>
    <lineage>
        <taxon>Eukaryota</taxon>
        <taxon>Viridiplantae</taxon>
        <taxon>Streptophyta</taxon>
        <taxon>Embryophyta</taxon>
        <taxon>Tracheophyta</taxon>
        <taxon>Spermatophyta</taxon>
        <taxon>Magnoliopsida</taxon>
        <taxon>Liliopsida</taxon>
        <taxon>Poales</taxon>
        <taxon>Poaceae</taxon>
        <taxon>BOP clade</taxon>
        <taxon>Oryzoideae</taxon>
        <taxon>Oryzeae</taxon>
        <taxon>Oryzinae</taxon>
        <taxon>Oryza</taxon>
        <taxon>Oryza sativa</taxon>
    </lineage>
</organism>
<proteinExistence type="predicted"/>
<feature type="non-terminal residue" evidence="2">
    <location>
        <position position="1"/>
    </location>
</feature>
<feature type="compositionally biased region" description="Basic and acidic residues" evidence="1">
    <location>
        <begin position="31"/>
        <end position="49"/>
    </location>
</feature>
<dbReference type="InParanoid" id="A0A0P0WDW1"/>
<dbReference type="PaxDb" id="39947-A0A0P0WDW1"/>
<protein>
    <submittedName>
        <fullName evidence="2">Os04g0568950 protein</fullName>
    </submittedName>
</protein>
<dbReference type="AlphaFoldDB" id="A0A0P0WDW1"/>
<accession>A0A0P0WDW1</accession>
<feature type="compositionally biased region" description="Low complexity" evidence="1">
    <location>
        <begin position="113"/>
        <end position="126"/>
    </location>
</feature>
<sequence>GPVTLPPAHPVLDGDADHVDDALQGVAGDPGPERHGRVLATAEHEHDGGDGDESEVPEQVERHDGAGVGPVRLPLLEVLRGRLPHQHRRLPHRPPPPAPQQPRRAAERRPAERAPSAPSAAAAASPTPSRGAESRSASPRVLGERGVAIEGTPCGRSRRRETLL</sequence>
<evidence type="ECO:0000256" key="1">
    <source>
        <dbReference type="SAM" id="MobiDB-lite"/>
    </source>
</evidence>
<gene>
    <name evidence="2" type="ordered locus">Os04g0568950</name>
    <name evidence="2" type="ORF">OSNPB_040568950</name>
</gene>
<reference evidence="2 3" key="3">
    <citation type="journal article" date="2013" name="Rice">
        <title>Improvement of the Oryza sativa Nipponbare reference genome using next generation sequence and optical map data.</title>
        <authorList>
            <person name="Kawahara Y."/>
            <person name="de la Bastide M."/>
            <person name="Hamilton J.P."/>
            <person name="Kanamori H."/>
            <person name="McCombie W.R."/>
            <person name="Ouyang S."/>
            <person name="Schwartz D.C."/>
            <person name="Tanaka T."/>
            <person name="Wu J."/>
            <person name="Zhou S."/>
            <person name="Childs K.L."/>
            <person name="Davidson R.M."/>
            <person name="Lin H."/>
            <person name="Quesada-Ocampo L."/>
            <person name="Vaillancourt B."/>
            <person name="Sakai H."/>
            <person name="Lee S.S."/>
            <person name="Kim J."/>
            <person name="Numa H."/>
            <person name="Itoh T."/>
            <person name="Buell C.R."/>
            <person name="Matsumoto T."/>
        </authorList>
    </citation>
    <scope>NUCLEOTIDE SEQUENCE [LARGE SCALE GENOMIC DNA]</scope>
    <source>
        <strain evidence="3">cv. Nipponbare</strain>
    </source>
</reference>
<evidence type="ECO:0000313" key="2">
    <source>
        <dbReference type="EMBL" id="BAS90555.1"/>
    </source>
</evidence>
<evidence type="ECO:0000313" key="3">
    <source>
        <dbReference type="Proteomes" id="UP000059680"/>
    </source>
</evidence>
<feature type="region of interest" description="Disordered" evidence="1">
    <location>
        <begin position="21"/>
        <end position="164"/>
    </location>
</feature>
<feature type="non-terminal residue" evidence="2">
    <location>
        <position position="164"/>
    </location>
</feature>
<keyword evidence="3" id="KW-1185">Reference proteome</keyword>
<reference evidence="3" key="1">
    <citation type="journal article" date="2005" name="Nature">
        <title>The map-based sequence of the rice genome.</title>
        <authorList>
            <consortium name="International rice genome sequencing project (IRGSP)"/>
            <person name="Matsumoto T."/>
            <person name="Wu J."/>
            <person name="Kanamori H."/>
            <person name="Katayose Y."/>
            <person name="Fujisawa M."/>
            <person name="Namiki N."/>
            <person name="Mizuno H."/>
            <person name="Yamamoto K."/>
            <person name="Antonio B.A."/>
            <person name="Baba T."/>
            <person name="Sakata K."/>
            <person name="Nagamura Y."/>
            <person name="Aoki H."/>
            <person name="Arikawa K."/>
            <person name="Arita K."/>
            <person name="Bito T."/>
            <person name="Chiden Y."/>
            <person name="Fujitsuka N."/>
            <person name="Fukunaka R."/>
            <person name="Hamada M."/>
            <person name="Harada C."/>
            <person name="Hayashi A."/>
            <person name="Hijishita S."/>
            <person name="Honda M."/>
            <person name="Hosokawa S."/>
            <person name="Ichikawa Y."/>
            <person name="Idonuma A."/>
            <person name="Iijima M."/>
            <person name="Ikeda M."/>
            <person name="Ikeno M."/>
            <person name="Ito K."/>
            <person name="Ito S."/>
            <person name="Ito T."/>
            <person name="Ito Y."/>
            <person name="Ito Y."/>
            <person name="Iwabuchi A."/>
            <person name="Kamiya K."/>
            <person name="Karasawa W."/>
            <person name="Kurita K."/>
            <person name="Katagiri S."/>
            <person name="Kikuta A."/>
            <person name="Kobayashi H."/>
            <person name="Kobayashi N."/>
            <person name="Machita K."/>
            <person name="Maehara T."/>
            <person name="Masukawa M."/>
            <person name="Mizubayashi T."/>
            <person name="Mukai Y."/>
            <person name="Nagasaki H."/>
            <person name="Nagata Y."/>
            <person name="Naito S."/>
            <person name="Nakashima M."/>
            <person name="Nakama Y."/>
            <person name="Nakamichi Y."/>
            <person name="Nakamura M."/>
            <person name="Meguro A."/>
            <person name="Negishi M."/>
            <person name="Ohta I."/>
            <person name="Ohta T."/>
            <person name="Okamoto M."/>
            <person name="Ono N."/>
            <person name="Saji S."/>
            <person name="Sakaguchi M."/>
            <person name="Sakai K."/>
            <person name="Shibata M."/>
            <person name="Shimokawa T."/>
            <person name="Song J."/>
            <person name="Takazaki Y."/>
            <person name="Terasawa K."/>
            <person name="Tsugane M."/>
            <person name="Tsuji K."/>
            <person name="Ueda S."/>
            <person name="Waki K."/>
            <person name="Yamagata H."/>
            <person name="Yamamoto M."/>
            <person name="Yamamoto S."/>
            <person name="Yamane H."/>
            <person name="Yoshiki S."/>
            <person name="Yoshihara R."/>
            <person name="Yukawa K."/>
            <person name="Zhong H."/>
            <person name="Yano M."/>
            <person name="Yuan Q."/>
            <person name="Ouyang S."/>
            <person name="Liu J."/>
            <person name="Jones K.M."/>
            <person name="Gansberger K."/>
            <person name="Moffat K."/>
            <person name="Hill J."/>
            <person name="Bera J."/>
            <person name="Fadrosh D."/>
            <person name="Jin S."/>
            <person name="Johri S."/>
            <person name="Kim M."/>
            <person name="Overton L."/>
            <person name="Reardon M."/>
            <person name="Tsitrin T."/>
            <person name="Vuong H."/>
            <person name="Weaver B."/>
            <person name="Ciecko A."/>
            <person name="Tallon L."/>
            <person name="Jackson J."/>
            <person name="Pai G."/>
            <person name="Aken S.V."/>
            <person name="Utterback T."/>
            <person name="Reidmuller S."/>
            <person name="Feldblyum T."/>
            <person name="Hsiao J."/>
            <person name="Zismann V."/>
            <person name="Iobst S."/>
            <person name="de Vazeille A.R."/>
            <person name="Buell C.R."/>
            <person name="Ying K."/>
            <person name="Li Y."/>
            <person name="Lu T."/>
            <person name="Huang Y."/>
            <person name="Zhao Q."/>
            <person name="Feng Q."/>
            <person name="Zhang L."/>
            <person name="Zhu J."/>
            <person name="Weng Q."/>
            <person name="Mu J."/>
            <person name="Lu Y."/>
            <person name="Fan D."/>
            <person name="Liu Y."/>
            <person name="Guan J."/>
            <person name="Zhang Y."/>
            <person name="Yu S."/>
            <person name="Liu X."/>
            <person name="Zhang Y."/>
            <person name="Hong G."/>
            <person name="Han B."/>
            <person name="Choisne N."/>
            <person name="Demange N."/>
            <person name="Orjeda G."/>
            <person name="Samain S."/>
            <person name="Cattolico L."/>
            <person name="Pelletier E."/>
            <person name="Couloux A."/>
            <person name="Segurens B."/>
            <person name="Wincker P."/>
            <person name="D'Hont A."/>
            <person name="Scarpelli C."/>
            <person name="Weissenbach J."/>
            <person name="Salanoubat M."/>
            <person name="Quetier F."/>
            <person name="Yu Y."/>
            <person name="Kim H.R."/>
            <person name="Rambo T."/>
            <person name="Currie J."/>
            <person name="Collura K."/>
            <person name="Luo M."/>
            <person name="Yang T."/>
            <person name="Ammiraju J.S.S."/>
            <person name="Engler F."/>
            <person name="Soderlund C."/>
            <person name="Wing R.A."/>
            <person name="Palmer L.E."/>
            <person name="de la Bastide M."/>
            <person name="Spiegel L."/>
            <person name="Nascimento L."/>
            <person name="Zutavern T."/>
            <person name="O'Shaughnessy A."/>
            <person name="Dike S."/>
            <person name="Dedhia N."/>
            <person name="Preston R."/>
            <person name="Balija V."/>
            <person name="McCombie W.R."/>
            <person name="Chow T."/>
            <person name="Chen H."/>
            <person name="Chung M."/>
            <person name="Chen C."/>
            <person name="Shaw J."/>
            <person name="Wu H."/>
            <person name="Hsiao K."/>
            <person name="Chao Y."/>
            <person name="Chu M."/>
            <person name="Cheng C."/>
            <person name="Hour A."/>
            <person name="Lee P."/>
            <person name="Lin S."/>
            <person name="Lin Y."/>
            <person name="Liou J."/>
            <person name="Liu S."/>
            <person name="Hsing Y."/>
            <person name="Raghuvanshi S."/>
            <person name="Mohanty A."/>
            <person name="Bharti A.K."/>
            <person name="Gaur A."/>
            <person name="Gupta V."/>
            <person name="Kumar D."/>
            <person name="Ravi V."/>
            <person name="Vij S."/>
            <person name="Kapur A."/>
            <person name="Khurana P."/>
            <person name="Khurana P."/>
            <person name="Khurana J.P."/>
            <person name="Tyagi A.K."/>
            <person name="Gaikwad K."/>
            <person name="Singh A."/>
            <person name="Dalal V."/>
            <person name="Srivastava S."/>
            <person name="Dixit A."/>
            <person name="Pal A.K."/>
            <person name="Ghazi I.A."/>
            <person name="Yadav M."/>
            <person name="Pandit A."/>
            <person name="Bhargava A."/>
            <person name="Sureshbabu K."/>
            <person name="Batra K."/>
            <person name="Sharma T.R."/>
            <person name="Mohapatra T."/>
            <person name="Singh N.K."/>
            <person name="Messing J."/>
            <person name="Nelson A.B."/>
            <person name="Fuks G."/>
            <person name="Kavchok S."/>
            <person name="Keizer G."/>
            <person name="Linton E."/>
            <person name="Llaca V."/>
            <person name="Song R."/>
            <person name="Tanyolac B."/>
            <person name="Young S."/>
            <person name="Ho-Il K."/>
            <person name="Hahn J.H."/>
            <person name="Sangsakoo G."/>
            <person name="Vanavichit A."/>
            <person name="de Mattos Luiz.A.T."/>
            <person name="Zimmer P.D."/>
            <person name="Malone G."/>
            <person name="Dellagostin O."/>
            <person name="de Oliveira A.C."/>
            <person name="Bevan M."/>
            <person name="Bancroft I."/>
            <person name="Minx P."/>
            <person name="Cordum H."/>
            <person name="Wilson R."/>
            <person name="Cheng Z."/>
            <person name="Jin W."/>
            <person name="Jiang J."/>
            <person name="Leong S.A."/>
            <person name="Iwama H."/>
            <person name="Gojobori T."/>
            <person name="Itoh T."/>
            <person name="Niimura Y."/>
            <person name="Fujii Y."/>
            <person name="Habara T."/>
            <person name="Sakai H."/>
            <person name="Sato Y."/>
            <person name="Wilson G."/>
            <person name="Kumar K."/>
            <person name="McCouch S."/>
            <person name="Juretic N."/>
            <person name="Hoen D."/>
            <person name="Wright S."/>
            <person name="Bruskiewich R."/>
            <person name="Bureau T."/>
            <person name="Miyao A."/>
            <person name="Hirochika H."/>
            <person name="Nishikawa T."/>
            <person name="Kadowaki K."/>
            <person name="Sugiura M."/>
            <person name="Burr B."/>
            <person name="Sasaki T."/>
        </authorList>
    </citation>
    <scope>NUCLEOTIDE SEQUENCE [LARGE SCALE GENOMIC DNA]</scope>
    <source>
        <strain evidence="3">cv. Nipponbare</strain>
    </source>
</reference>
<name>A0A0P0WDW1_ORYSJ</name>
<reference evidence="2 3" key="2">
    <citation type="journal article" date="2013" name="Plant Cell Physiol.">
        <title>Rice Annotation Project Database (RAP-DB): an integrative and interactive database for rice genomics.</title>
        <authorList>
            <person name="Sakai H."/>
            <person name="Lee S.S."/>
            <person name="Tanaka T."/>
            <person name="Numa H."/>
            <person name="Kim J."/>
            <person name="Kawahara Y."/>
            <person name="Wakimoto H."/>
            <person name="Yang C.C."/>
            <person name="Iwamoto M."/>
            <person name="Abe T."/>
            <person name="Yamada Y."/>
            <person name="Muto A."/>
            <person name="Inokuchi H."/>
            <person name="Ikemura T."/>
            <person name="Matsumoto T."/>
            <person name="Sasaki T."/>
            <person name="Itoh T."/>
        </authorList>
    </citation>
    <scope>NUCLEOTIDE SEQUENCE [LARGE SCALE GENOMIC DNA]</scope>
    <source>
        <strain evidence="3">cv. Nipponbare</strain>
    </source>
</reference>